<dbReference type="GO" id="GO:0004523">
    <property type="term" value="F:RNA-DNA hybrid ribonuclease activity"/>
    <property type="evidence" value="ECO:0007669"/>
    <property type="project" value="InterPro"/>
</dbReference>
<dbReference type="AlphaFoldDB" id="A0A371FWX3"/>
<dbReference type="Proteomes" id="UP000257109">
    <property type="component" value="Unassembled WGS sequence"/>
</dbReference>
<evidence type="ECO:0000313" key="4">
    <source>
        <dbReference type="Proteomes" id="UP000257109"/>
    </source>
</evidence>
<dbReference type="SUPFAM" id="SSF53098">
    <property type="entry name" value="Ribonuclease H-like"/>
    <property type="match status" value="1"/>
</dbReference>
<feature type="non-terminal residue" evidence="3">
    <location>
        <position position="1"/>
    </location>
</feature>
<dbReference type="InterPro" id="IPR036397">
    <property type="entry name" value="RNaseH_sf"/>
</dbReference>
<reference evidence="3" key="1">
    <citation type="submission" date="2018-05" db="EMBL/GenBank/DDBJ databases">
        <title>Draft genome of Mucuna pruriens seed.</title>
        <authorList>
            <person name="Nnadi N.E."/>
            <person name="Vos R."/>
            <person name="Hasami M.H."/>
            <person name="Devisetty U.K."/>
            <person name="Aguiy J.C."/>
        </authorList>
    </citation>
    <scope>NUCLEOTIDE SEQUENCE [LARGE SCALE GENOMIC DNA]</scope>
    <source>
        <strain evidence="3">JCA_2017</strain>
    </source>
</reference>
<keyword evidence="4" id="KW-1185">Reference proteome</keyword>
<accession>A0A371FWX3</accession>
<dbReference type="PANTHER" id="PTHR48475">
    <property type="entry name" value="RIBONUCLEASE H"/>
    <property type="match status" value="1"/>
</dbReference>
<dbReference type="InterPro" id="IPR041588">
    <property type="entry name" value="Integrase_H2C2"/>
</dbReference>
<dbReference type="InterPro" id="IPR002156">
    <property type="entry name" value="RNaseH_domain"/>
</dbReference>
<dbReference type="Gene3D" id="3.30.420.10">
    <property type="entry name" value="Ribonuclease H-like superfamily/Ribonuclease H"/>
    <property type="match status" value="2"/>
</dbReference>
<sequence>MIVGKSDAEEDNGWFLLIDGVSNQTGSGARVIFEGPNKVLIKQSLHFEFKASNNQAEYEALLAEMRLAKELEAKTLTAKSDSKLVLGQVNGEYQAPNPQLMKYLKKATKMGATLEKFILHHVPRKGVQQSIIHKSIDQLTIEELDVGCVEERRTWMSPLMEYLRDELLPTNTTKARKIAKDTTKYIVIGGELYRRGFSFLLLRCIEGEEAYTYIGGRALANKIARAGYYWPTLKSDCMEYVRRCDRCQRFTKVSTTPTEQLHSITSPWSFHSGGWISWDHSRLFPTRGLNVSTGRRPYAILASRLRYMHIGLSQSSQLKIKQRFTSAEELPQVLWSYHTTPDFSTNETPFHLTFDTEVVIPIEIGEPSPKTALFQPTENGDELRVNLDLLQEAREVA</sequence>
<dbReference type="EMBL" id="QJKJ01007555">
    <property type="protein sequence ID" value="RDX82768.1"/>
    <property type="molecule type" value="Genomic_DNA"/>
</dbReference>
<evidence type="ECO:0000313" key="3">
    <source>
        <dbReference type="EMBL" id="RDX82768.1"/>
    </source>
</evidence>
<proteinExistence type="predicted"/>
<dbReference type="PANTHER" id="PTHR48475:SF2">
    <property type="entry name" value="RIBONUCLEASE H"/>
    <property type="match status" value="1"/>
</dbReference>
<dbReference type="InterPro" id="IPR012337">
    <property type="entry name" value="RNaseH-like_sf"/>
</dbReference>
<feature type="domain" description="RNase H type-1" evidence="1">
    <location>
        <begin position="19"/>
        <end position="128"/>
    </location>
</feature>
<dbReference type="GO" id="GO:0003676">
    <property type="term" value="F:nucleic acid binding"/>
    <property type="evidence" value="ECO:0007669"/>
    <property type="project" value="InterPro"/>
</dbReference>
<protein>
    <submittedName>
        <fullName evidence="3">Uncharacterized protein</fullName>
    </submittedName>
</protein>
<gene>
    <name evidence="3" type="ORF">CR513_36385</name>
</gene>
<evidence type="ECO:0000259" key="2">
    <source>
        <dbReference type="Pfam" id="PF17921"/>
    </source>
</evidence>
<evidence type="ECO:0000259" key="1">
    <source>
        <dbReference type="Pfam" id="PF13456"/>
    </source>
</evidence>
<name>A0A371FWX3_MUCPR</name>
<dbReference type="CDD" id="cd09279">
    <property type="entry name" value="RNase_HI_like"/>
    <property type="match status" value="1"/>
</dbReference>
<organism evidence="3 4">
    <name type="scientific">Mucuna pruriens</name>
    <name type="common">Velvet bean</name>
    <name type="synonym">Dolichos pruriens</name>
    <dbReference type="NCBI Taxonomy" id="157652"/>
    <lineage>
        <taxon>Eukaryota</taxon>
        <taxon>Viridiplantae</taxon>
        <taxon>Streptophyta</taxon>
        <taxon>Embryophyta</taxon>
        <taxon>Tracheophyta</taxon>
        <taxon>Spermatophyta</taxon>
        <taxon>Magnoliopsida</taxon>
        <taxon>eudicotyledons</taxon>
        <taxon>Gunneridae</taxon>
        <taxon>Pentapetalae</taxon>
        <taxon>rosids</taxon>
        <taxon>fabids</taxon>
        <taxon>Fabales</taxon>
        <taxon>Fabaceae</taxon>
        <taxon>Papilionoideae</taxon>
        <taxon>50 kb inversion clade</taxon>
        <taxon>NPAAA clade</taxon>
        <taxon>indigoferoid/millettioid clade</taxon>
        <taxon>Phaseoleae</taxon>
        <taxon>Mucuna</taxon>
    </lineage>
</organism>
<dbReference type="Pfam" id="PF13456">
    <property type="entry name" value="RVT_3"/>
    <property type="match status" value="1"/>
</dbReference>
<dbReference type="Pfam" id="PF17921">
    <property type="entry name" value="Integrase_H2C2"/>
    <property type="match status" value="1"/>
</dbReference>
<comment type="caution">
    <text evidence="3">The sequence shown here is derived from an EMBL/GenBank/DDBJ whole genome shotgun (WGS) entry which is preliminary data.</text>
</comment>
<dbReference type="Gene3D" id="1.10.340.70">
    <property type="match status" value="1"/>
</dbReference>
<feature type="domain" description="Integrase zinc-binding" evidence="2">
    <location>
        <begin position="224"/>
        <end position="250"/>
    </location>
</feature>
<dbReference type="OrthoDB" id="2016287at2759"/>
<dbReference type="STRING" id="157652.A0A371FWX3"/>